<evidence type="ECO:0000256" key="1">
    <source>
        <dbReference type="SAM" id="MobiDB-lite"/>
    </source>
</evidence>
<accession>A0AAV3T9X4</accession>
<gene>
    <name evidence="3" type="ORF">GCM10009020_17560</name>
</gene>
<name>A0AAV3T9X4_9EURY</name>
<evidence type="ECO:0000313" key="4">
    <source>
        <dbReference type="Proteomes" id="UP001500420"/>
    </source>
</evidence>
<feature type="compositionally biased region" description="Low complexity" evidence="1">
    <location>
        <begin position="36"/>
        <end position="46"/>
    </location>
</feature>
<evidence type="ECO:0000259" key="2">
    <source>
        <dbReference type="Pfam" id="PF25930"/>
    </source>
</evidence>
<dbReference type="Proteomes" id="UP001500420">
    <property type="component" value="Unassembled WGS sequence"/>
</dbReference>
<dbReference type="EMBL" id="BAAADV010000003">
    <property type="protein sequence ID" value="GAA0671579.1"/>
    <property type="molecule type" value="Genomic_DNA"/>
</dbReference>
<feature type="compositionally biased region" description="Acidic residues" evidence="1">
    <location>
        <begin position="47"/>
        <end position="58"/>
    </location>
</feature>
<dbReference type="AlphaFoldDB" id="A0AAV3T9X4"/>
<evidence type="ECO:0000313" key="3">
    <source>
        <dbReference type="EMBL" id="GAA0671579.1"/>
    </source>
</evidence>
<dbReference type="RefSeq" id="WP_343773621.1">
    <property type="nucleotide sequence ID" value="NZ_BAAADV010000003.1"/>
</dbReference>
<sequence>MTRFDAADAEARLALFVDAIDAHEQRSSPFLTIEADAAAEADGAAGETDESGDGENDDPPWIQYADGTLNLDCTDAELDRLKSLLDEFPAFSIDDLHRPEEAEGTNVRLTARTDPERVAQFLDRAFREVYERPEEYRAWAAEV</sequence>
<organism evidence="3 4">
    <name type="scientific">Natronoarchaeum mannanilyticum</name>
    <dbReference type="NCBI Taxonomy" id="926360"/>
    <lineage>
        <taxon>Archaea</taxon>
        <taxon>Methanobacteriati</taxon>
        <taxon>Methanobacteriota</taxon>
        <taxon>Stenosarchaea group</taxon>
        <taxon>Halobacteria</taxon>
        <taxon>Halobacteriales</taxon>
        <taxon>Natronoarchaeaceae</taxon>
    </lineage>
</organism>
<protein>
    <recommendedName>
        <fullName evidence="2">DUF7975 domain-containing protein</fullName>
    </recommendedName>
</protein>
<comment type="caution">
    <text evidence="3">The sequence shown here is derived from an EMBL/GenBank/DDBJ whole genome shotgun (WGS) entry which is preliminary data.</text>
</comment>
<reference evidence="3 4" key="1">
    <citation type="journal article" date="2019" name="Int. J. Syst. Evol. Microbiol.">
        <title>The Global Catalogue of Microorganisms (GCM) 10K type strain sequencing project: providing services to taxonomists for standard genome sequencing and annotation.</title>
        <authorList>
            <consortium name="The Broad Institute Genomics Platform"/>
            <consortium name="The Broad Institute Genome Sequencing Center for Infectious Disease"/>
            <person name="Wu L."/>
            <person name="Ma J."/>
        </authorList>
    </citation>
    <scope>NUCLEOTIDE SEQUENCE [LARGE SCALE GENOMIC DNA]</scope>
    <source>
        <strain evidence="3 4">JCM 16328</strain>
    </source>
</reference>
<keyword evidence="4" id="KW-1185">Reference proteome</keyword>
<feature type="domain" description="DUF7975" evidence="2">
    <location>
        <begin position="1"/>
        <end position="143"/>
    </location>
</feature>
<dbReference type="Pfam" id="PF25930">
    <property type="entry name" value="DUF7975"/>
    <property type="match status" value="1"/>
</dbReference>
<dbReference type="InterPro" id="IPR058281">
    <property type="entry name" value="DUF7975"/>
</dbReference>
<feature type="region of interest" description="Disordered" evidence="1">
    <location>
        <begin position="36"/>
        <end position="59"/>
    </location>
</feature>
<proteinExistence type="predicted"/>